<reference evidence="1 2" key="1">
    <citation type="submission" date="2006-02" db="EMBL/GenBank/DDBJ databases">
        <authorList>
            <person name="Moran M.A."/>
            <person name="Kjelleberg S."/>
            <person name="Egan S."/>
            <person name="Saunders N."/>
            <person name="Thomas T."/>
            <person name="Ferriera S."/>
            <person name="Johnson J."/>
            <person name="Kravitz S."/>
            <person name="Halpern A."/>
            <person name="Remington K."/>
            <person name="Beeson K."/>
            <person name="Tran B."/>
            <person name="Rogers Y.-H."/>
            <person name="Friedman R."/>
            <person name="Venter J.C."/>
        </authorList>
    </citation>
    <scope>NUCLEOTIDE SEQUENCE [LARGE SCALE GENOMIC DNA]</scope>
    <source>
        <strain evidence="1 2">D2</strain>
    </source>
</reference>
<dbReference type="STRING" id="87626.PTD2_14199"/>
<sequence>MLRLINKKLIFHSPHQFFAHFNGKKYQFYDTDMTITMMAQSDNLLG</sequence>
<gene>
    <name evidence="1" type="ORF">PTD2_14199</name>
</gene>
<keyword evidence="2" id="KW-1185">Reference proteome</keyword>
<protein>
    <submittedName>
        <fullName evidence="1">Uncharacterized protein</fullName>
    </submittedName>
</protein>
<comment type="caution">
    <text evidence="1">The sequence shown here is derived from an EMBL/GenBank/DDBJ whole genome shotgun (WGS) entry which is preliminary data.</text>
</comment>
<dbReference type="HOGENOM" id="CLU_3188030_0_0_6"/>
<evidence type="ECO:0000313" key="2">
    <source>
        <dbReference type="Proteomes" id="UP000006201"/>
    </source>
</evidence>
<proteinExistence type="predicted"/>
<dbReference type="Proteomes" id="UP000006201">
    <property type="component" value="Unassembled WGS sequence"/>
</dbReference>
<accession>A4C7M4</accession>
<name>A4C7M4_9GAMM</name>
<evidence type="ECO:0000313" key="1">
    <source>
        <dbReference type="EMBL" id="EAR29978.1"/>
    </source>
</evidence>
<dbReference type="EMBL" id="AAOH01000002">
    <property type="protein sequence ID" value="EAR29978.1"/>
    <property type="molecule type" value="Genomic_DNA"/>
</dbReference>
<dbReference type="AlphaFoldDB" id="A4C7M4"/>
<organism evidence="1 2">
    <name type="scientific">Pseudoalteromonas tunicata D2</name>
    <dbReference type="NCBI Taxonomy" id="87626"/>
    <lineage>
        <taxon>Bacteria</taxon>
        <taxon>Pseudomonadati</taxon>
        <taxon>Pseudomonadota</taxon>
        <taxon>Gammaproteobacteria</taxon>
        <taxon>Alteromonadales</taxon>
        <taxon>Pseudoalteromonadaceae</taxon>
        <taxon>Pseudoalteromonas</taxon>
    </lineage>
</organism>